<dbReference type="GO" id="GO:0000150">
    <property type="term" value="F:DNA strand exchange activity"/>
    <property type="evidence" value="ECO:0007669"/>
    <property type="project" value="InterPro"/>
</dbReference>
<evidence type="ECO:0000313" key="8">
    <source>
        <dbReference type="Proteomes" id="UP000308828"/>
    </source>
</evidence>
<evidence type="ECO:0000256" key="5">
    <source>
        <dbReference type="PROSITE-ProRule" id="PRU10137"/>
    </source>
</evidence>
<feature type="active site" description="O-(5'-phospho-DNA)-serine intermediate" evidence="4 5">
    <location>
        <position position="9"/>
    </location>
</feature>
<comment type="caution">
    <text evidence="7">The sequence shown here is derived from an EMBL/GenBank/DDBJ whole genome shotgun (WGS) entry which is preliminary data.</text>
</comment>
<evidence type="ECO:0000256" key="1">
    <source>
        <dbReference type="ARBA" id="ARBA00022908"/>
    </source>
</evidence>
<evidence type="ECO:0000256" key="3">
    <source>
        <dbReference type="ARBA" id="ARBA00023172"/>
    </source>
</evidence>
<dbReference type="GO" id="GO:0015074">
    <property type="term" value="P:DNA integration"/>
    <property type="evidence" value="ECO:0007669"/>
    <property type="project" value="UniProtKB-KW"/>
</dbReference>
<proteinExistence type="predicted"/>
<keyword evidence="8" id="KW-1185">Reference proteome</keyword>
<keyword evidence="3" id="KW-0233">DNA recombination</keyword>
<dbReference type="SUPFAM" id="SSF53041">
    <property type="entry name" value="Resolvase-like"/>
    <property type="match status" value="1"/>
</dbReference>
<feature type="domain" description="Resolvase/invertase-type recombinase catalytic" evidence="6">
    <location>
        <begin position="1"/>
        <end position="43"/>
    </location>
</feature>
<gene>
    <name evidence="7" type="ORF">FAA97_20870</name>
</gene>
<dbReference type="InterPro" id="IPR036162">
    <property type="entry name" value="Resolvase-like_N_sf"/>
</dbReference>
<dbReference type="Gene3D" id="3.40.50.1390">
    <property type="entry name" value="Resolvase, N-terminal catalytic domain"/>
    <property type="match status" value="1"/>
</dbReference>
<dbReference type="GO" id="GO:0003677">
    <property type="term" value="F:DNA binding"/>
    <property type="evidence" value="ECO:0007669"/>
    <property type="project" value="UniProtKB-KW"/>
</dbReference>
<evidence type="ECO:0000313" key="7">
    <source>
        <dbReference type="EMBL" id="THV18086.1"/>
    </source>
</evidence>
<organism evidence="7 8">
    <name type="scientific">Peteryoungia ipomoeae</name>
    <dbReference type="NCBI Taxonomy" id="1210932"/>
    <lineage>
        <taxon>Bacteria</taxon>
        <taxon>Pseudomonadati</taxon>
        <taxon>Pseudomonadota</taxon>
        <taxon>Alphaproteobacteria</taxon>
        <taxon>Hyphomicrobiales</taxon>
        <taxon>Rhizobiaceae</taxon>
        <taxon>Peteryoungia</taxon>
    </lineage>
</organism>
<name>A0A4V4HLF4_9HYPH</name>
<accession>A0A4V4HLF4</accession>
<evidence type="ECO:0000259" key="6">
    <source>
        <dbReference type="PROSITE" id="PS51736"/>
    </source>
</evidence>
<reference evidence="7 8" key="1">
    <citation type="submission" date="2019-04" db="EMBL/GenBank/DDBJ databases">
        <title>Genome sequence of strain shin9-1.</title>
        <authorList>
            <person name="Gao J."/>
            <person name="Sun J."/>
        </authorList>
    </citation>
    <scope>NUCLEOTIDE SEQUENCE [LARGE SCALE GENOMIC DNA]</scope>
    <source>
        <strain evidence="8">shin9-1</strain>
    </source>
</reference>
<sequence length="43" mass="4695">MLIGYARVSTDGQTLDQQRAALKAAGCKRVFEEKASGAQRGRR</sequence>
<evidence type="ECO:0000256" key="2">
    <source>
        <dbReference type="ARBA" id="ARBA00023125"/>
    </source>
</evidence>
<dbReference type="InterPro" id="IPR006118">
    <property type="entry name" value="Recombinase_CS"/>
</dbReference>
<feature type="non-terminal residue" evidence="7">
    <location>
        <position position="43"/>
    </location>
</feature>
<keyword evidence="1" id="KW-0229">DNA integration</keyword>
<dbReference type="InterPro" id="IPR006119">
    <property type="entry name" value="Resolv_N"/>
</dbReference>
<dbReference type="AlphaFoldDB" id="A0A4V4HLF4"/>
<dbReference type="Proteomes" id="UP000308828">
    <property type="component" value="Unassembled WGS sequence"/>
</dbReference>
<evidence type="ECO:0000256" key="4">
    <source>
        <dbReference type="PIRSR" id="PIRSR606118-50"/>
    </source>
</evidence>
<keyword evidence="2" id="KW-0238">DNA-binding</keyword>
<dbReference type="Pfam" id="PF00239">
    <property type="entry name" value="Resolvase"/>
    <property type="match status" value="1"/>
</dbReference>
<dbReference type="PROSITE" id="PS00397">
    <property type="entry name" value="RECOMBINASES_1"/>
    <property type="match status" value="1"/>
</dbReference>
<dbReference type="PROSITE" id="PS51736">
    <property type="entry name" value="RECOMBINASES_3"/>
    <property type="match status" value="1"/>
</dbReference>
<protein>
    <submittedName>
        <fullName evidence="7">Recombinase family protein</fullName>
    </submittedName>
</protein>
<dbReference type="EMBL" id="STGV01000014">
    <property type="protein sequence ID" value="THV18086.1"/>
    <property type="molecule type" value="Genomic_DNA"/>
</dbReference>